<accession>A0A1S3HXV6</accession>
<dbReference type="OrthoDB" id="6052789at2759"/>
<evidence type="ECO:0000256" key="1">
    <source>
        <dbReference type="ARBA" id="ARBA00023157"/>
    </source>
</evidence>
<dbReference type="InterPro" id="IPR050111">
    <property type="entry name" value="C-type_lectin/snaclec_domain"/>
</dbReference>
<proteinExistence type="predicted"/>
<dbReference type="FunCoup" id="A0A1S3HXV6">
    <property type="interactions" value="6"/>
</dbReference>
<evidence type="ECO:0000313" key="5">
    <source>
        <dbReference type="RefSeq" id="XP_013390843.1"/>
    </source>
</evidence>
<dbReference type="RefSeq" id="XP_013390843.1">
    <property type="nucleotide sequence ID" value="XM_013535389.1"/>
</dbReference>
<dbReference type="InterPro" id="IPR016187">
    <property type="entry name" value="CTDL_fold"/>
</dbReference>
<keyword evidence="1" id="KW-1015">Disulfide bond</keyword>
<name>A0A1S3HXV6_LINAN</name>
<feature type="domain" description="C-type lectin" evidence="3">
    <location>
        <begin position="38"/>
        <end position="167"/>
    </location>
</feature>
<evidence type="ECO:0000259" key="3">
    <source>
        <dbReference type="PROSITE" id="PS50041"/>
    </source>
</evidence>
<dbReference type="InterPro" id="IPR018378">
    <property type="entry name" value="C-type_lectin_CS"/>
</dbReference>
<dbReference type="InterPro" id="IPR001304">
    <property type="entry name" value="C-type_lectin-like"/>
</dbReference>
<organism evidence="4 5">
    <name type="scientific">Lingula anatina</name>
    <name type="common">Brachiopod</name>
    <name type="synonym">Lingula unguis</name>
    <dbReference type="NCBI Taxonomy" id="7574"/>
    <lineage>
        <taxon>Eukaryota</taxon>
        <taxon>Metazoa</taxon>
        <taxon>Spiralia</taxon>
        <taxon>Lophotrochozoa</taxon>
        <taxon>Brachiopoda</taxon>
        <taxon>Linguliformea</taxon>
        <taxon>Lingulata</taxon>
        <taxon>Lingulida</taxon>
        <taxon>Linguloidea</taxon>
        <taxon>Lingulidae</taxon>
        <taxon>Lingula</taxon>
    </lineage>
</organism>
<dbReference type="GeneID" id="106159178"/>
<keyword evidence="2" id="KW-0732">Signal</keyword>
<dbReference type="CDD" id="cd00037">
    <property type="entry name" value="CLECT"/>
    <property type="match status" value="1"/>
</dbReference>
<evidence type="ECO:0000313" key="4">
    <source>
        <dbReference type="Proteomes" id="UP000085678"/>
    </source>
</evidence>
<dbReference type="KEGG" id="lak:106159178"/>
<evidence type="ECO:0000256" key="2">
    <source>
        <dbReference type="SAM" id="SignalP"/>
    </source>
</evidence>
<dbReference type="PANTHER" id="PTHR22803">
    <property type="entry name" value="MANNOSE, PHOSPHOLIPASE, LECTIN RECEPTOR RELATED"/>
    <property type="match status" value="1"/>
</dbReference>
<dbReference type="PROSITE" id="PS50041">
    <property type="entry name" value="C_TYPE_LECTIN_2"/>
    <property type="match status" value="1"/>
</dbReference>
<dbReference type="Gene3D" id="3.10.100.10">
    <property type="entry name" value="Mannose-Binding Protein A, subunit A"/>
    <property type="match status" value="1"/>
</dbReference>
<sequence length="177" mass="20283">MFRQCFLIVVVMILQEHALLKGASISSGYTCRHGFIRLNEGCYLFENTHPATWTEAQNYCLNFGAKLVSVESAEEHRAIRSHIMKYSSAFPLKGLWTSGNDIVHHGRWEWASTLTPIGPFTAWGTGEPSKPDPRYPEQHCLQYFTYAHYVYQWDNFDCSKKMHFICEQGAEPSVIGL</sequence>
<gene>
    <name evidence="5" type="primary">LOC106159178</name>
</gene>
<dbReference type="SUPFAM" id="SSF56436">
    <property type="entry name" value="C-type lectin-like"/>
    <property type="match status" value="1"/>
</dbReference>
<protein>
    <submittedName>
        <fullName evidence="5">Perlucin</fullName>
    </submittedName>
</protein>
<feature type="chain" id="PRO_5010182580" evidence="2">
    <location>
        <begin position="23"/>
        <end position="177"/>
    </location>
</feature>
<dbReference type="Pfam" id="PF00059">
    <property type="entry name" value="Lectin_C"/>
    <property type="match status" value="1"/>
</dbReference>
<dbReference type="SMART" id="SM00034">
    <property type="entry name" value="CLECT"/>
    <property type="match status" value="1"/>
</dbReference>
<dbReference type="InterPro" id="IPR016186">
    <property type="entry name" value="C-type_lectin-like/link_sf"/>
</dbReference>
<dbReference type="PROSITE" id="PS00615">
    <property type="entry name" value="C_TYPE_LECTIN_1"/>
    <property type="match status" value="1"/>
</dbReference>
<reference evidence="5" key="1">
    <citation type="submission" date="2025-08" db="UniProtKB">
        <authorList>
            <consortium name="RefSeq"/>
        </authorList>
    </citation>
    <scope>IDENTIFICATION</scope>
    <source>
        <tissue evidence="5">Gonads</tissue>
    </source>
</reference>
<keyword evidence="4" id="KW-1185">Reference proteome</keyword>
<dbReference type="InParanoid" id="A0A1S3HXV6"/>
<dbReference type="AlphaFoldDB" id="A0A1S3HXV6"/>
<dbReference type="Proteomes" id="UP000085678">
    <property type="component" value="Unplaced"/>
</dbReference>
<feature type="signal peptide" evidence="2">
    <location>
        <begin position="1"/>
        <end position="22"/>
    </location>
</feature>